<organism evidence="2 3">
    <name type="scientific">Phytophthora citrophthora</name>
    <dbReference type="NCBI Taxonomy" id="4793"/>
    <lineage>
        <taxon>Eukaryota</taxon>
        <taxon>Sar</taxon>
        <taxon>Stramenopiles</taxon>
        <taxon>Oomycota</taxon>
        <taxon>Peronosporomycetes</taxon>
        <taxon>Peronosporales</taxon>
        <taxon>Peronosporaceae</taxon>
        <taxon>Phytophthora</taxon>
    </lineage>
</organism>
<evidence type="ECO:0000313" key="3">
    <source>
        <dbReference type="Proteomes" id="UP001259832"/>
    </source>
</evidence>
<feature type="region of interest" description="Disordered" evidence="1">
    <location>
        <begin position="22"/>
        <end position="50"/>
    </location>
</feature>
<sequence>MIFALEAALEFFDDCENVTELSSGHSSDDSSSSIHNVSTAVKPSQNGKKCRRRQLSADAQEIARVKAKLSVPGRNRSRDLQKLELLQLRVESVALQEKLNKLRHSSLTRHHATISLDAWRSLAEKQKRRCRDAEITNEELRMGYAKQIETMKSLKRIFRKQVEAKRSACIVRNFFANTYYDAERDAILVIEQLSSTLNNTFADTDRVFRSNGMDMVTSPFSKTNTQPLSATSTYIEVLKCAVLPFDYRAVADAFYGKVTAGCGLIKVVNINTSKAQVQNVIARAFTVEVKEKVKIQYRDATLRYS</sequence>
<dbReference type="EMBL" id="JASMQC010000022">
    <property type="protein sequence ID" value="KAK1935786.1"/>
    <property type="molecule type" value="Genomic_DNA"/>
</dbReference>
<accession>A0AAD9GC32</accession>
<feature type="compositionally biased region" description="Polar residues" evidence="1">
    <location>
        <begin position="34"/>
        <end position="47"/>
    </location>
</feature>
<evidence type="ECO:0000256" key="1">
    <source>
        <dbReference type="SAM" id="MobiDB-lite"/>
    </source>
</evidence>
<protein>
    <recommendedName>
        <fullName evidence="4">M96 mating-specific protein family</fullName>
    </recommendedName>
</protein>
<evidence type="ECO:0000313" key="2">
    <source>
        <dbReference type="EMBL" id="KAK1935786.1"/>
    </source>
</evidence>
<gene>
    <name evidence="2" type="ORF">P3T76_010480</name>
</gene>
<dbReference type="Proteomes" id="UP001259832">
    <property type="component" value="Unassembled WGS sequence"/>
</dbReference>
<dbReference type="AlphaFoldDB" id="A0AAD9GC32"/>
<evidence type="ECO:0008006" key="4">
    <source>
        <dbReference type="Google" id="ProtNLM"/>
    </source>
</evidence>
<comment type="caution">
    <text evidence="2">The sequence shown here is derived from an EMBL/GenBank/DDBJ whole genome shotgun (WGS) entry which is preliminary data.</text>
</comment>
<keyword evidence="3" id="KW-1185">Reference proteome</keyword>
<proteinExistence type="predicted"/>
<feature type="compositionally biased region" description="Low complexity" evidence="1">
    <location>
        <begin position="22"/>
        <end position="33"/>
    </location>
</feature>
<reference evidence="2" key="1">
    <citation type="submission" date="2023-08" db="EMBL/GenBank/DDBJ databases">
        <title>Reference Genome Resource for the Citrus Pathogen Phytophthora citrophthora.</title>
        <authorList>
            <person name="Moller H."/>
            <person name="Coetzee B."/>
            <person name="Rose L.J."/>
            <person name="Van Niekerk J.M."/>
        </authorList>
    </citation>
    <scope>NUCLEOTIDE SEQUENCE</scope>
    <source>
        <strain evidence="2">STE-U-9442</strain>
    </source>
</reference>
<name>A0AAD9GC32_9STRA</name>